<keyword evidence="4" id="KW-0812">Transmembrane</keyword>
<keyword evidence="3" id="KW-0349">Heme</keyword>
<dbReference type="InterPro" id="IPR050121">
    <property type="entry name" value="Cytochrome_P450_monoxygenase"/>
</dbReference>
<proteinExistence type="inferred from homology"/>
<dbReference type="InterPro" id="IPR002401">
    <property type="entry name" value="Cyt_P450_E_grp-I"/>
</dbReference>
<comment type="caution">
    <text evidence="5">The sequence shown here is derived from an EMBL/GenBank/DDBJ whole genome shotgun (WGS) entry which is preliminary data.</text>
</comment>
<comment type="cofactor">
    <cofactor evidence="1">
        <name>heme</name>
        <dbReference type="ChEBI" id="CHEBI:30413"/>
    </cofactor>
</comment>
<dbReference type="EMBL" id="JALJOT010000002">
    <property type="protein sequence ID" value="KAK9917782.1"/>
    <property type="molecule type" value="Genomic_DNA"/>
</dbReference>
<accession>A0ABR2Z0T5</accession>
<dbReference type="SUPFAM" id="SSF48264">
    <property type="entry name" value="Cytochrome P450"/>
    <property type="match status" value="1"/>
</dbReference>
<evidence type="ECO:0000256" key="2">
    <source>
        <dbReference type="ARBA" id="ARBA00010617"/>
    </source>
</evidence>
<evidence type="ECO:0000313" key="5">
    <source>
        <dbReference type="EMBL" id="KAK9917782.1"/>
    </source>
</evidence>
<keyword evidence="6" id="KW-1185">Reference proteome</keyword>
<keyword evidence="4" id="KW-1133">Transmembrane helix</keyword>
<dbReference type="PRINTS" id="PR00385">
    <property type="entry name" value="P450"/>
</dbReference>
<name>A0ABR2Z0T5_9CHLO</name>
<sequence length="553" mass="61595">MSSSVSSAVDVPSALLIIASVIVAIYVPSLISYLRAWFILQRIPSPPVDSIFSGHAKSLTQLKRHKYEQRCIETAGKPVYRLRVFNKYRVVIADPNLLQELFAAEREGALEKPDEQPFPIGHGKPETNVFSDKTSSPLWKLVRKGTAPAFQAVNMRQFHNHVVAVVDRLIEGIKAKGSGAVVDFGDIGQRESFDVIGMVGFGKDFRASRNIDDKTTNTCALITSFLQEAVLRAGNPMRKFWRSKAVIAAEEDAQRLANVLEELVVDCQKRQPTAGDDKSISSHLLRLRDAEGRQLSFRRLVQEFFIFFLAGSETTGHTIAWTLYFLAKNPEAMAKLEAELAEAGLLVTPANPTPRAFTFADIGKLHYLDRVIKESMRLQPVAASPLTRVATRDLRLSDGTVIPAGVTVEAAQYTPMRDERWGWHRGSDFIPDRWEEADMEYHVRSAPAAVGAQNGKATAQTSEEDLEIDAQVVSEHKVRRFNPFGQGLRNCLGQQLARMNVPTAVAMFVSNFKLELTPEDAKKSIEELEILKGTLQPNNGIHMICRPRTCNEE</sequence>
<keyword evidence="4" id="KW-0472">Membrane</keyword>
<evidence type="ECO:0008006" key="7">
    <source>
        <dbReference type="Google" id="ProtNLM"/>
    </source>
</evidence>
<reference evidence="5 6" key="1">
    <citation type="journal article" date="2024" name="Nat. Commun.">
        <title>Phylogenomics reveals the evolutionary origins of lichenization in chlorophyte algae.</title>
        <authorList>
            <person name="Puginier C."/>
            <person name="Libourel C."/>
            <person name="Otte J."/>
            <person name="Skaloud P."/>
            <person name="Haon M."/>
            <person name="Grisel S."/>
            <person name="Petersen M."/>
            <person name="Berrin J.G."/>
            <person name="Delaux P.M."/>
            <person name="Dal Grande F."/>
            <person name="Keller J."/>
        </authorList>
    </citation>
    <scope>NUCLEOTIDE SEQUENCE [LARGE SCALE GENOMIC DNA]</scope>
    <source>
        <strain evidence="5 6">SAG 216-7</strain>
    </source>
</reference>
<dbReference type="PRINTS" id="PR00463">
    <property type="entry name" value="EP450I"/>
</dbReference>
<feature type="transmembrane region" description="Helical" evidence="4">
    <location>
        <begin position="304"/>
        <end position="327"/>
    </location>
</feature>
<protein>
    <recommendedName>
        <fullName evidence="7">Cytochrome P450</fullName>
    </recommendedName>
</protein>
<keyword evidence="3" id="KW-0408">Iron</keyword>
<keyword evidence="3" id="KW-0503">Monooxygenase</keyword>
<evidence type="ECO:0000313" key="6">
    <source>
        <dbReference type="Proteomes" id="UP001491310"/>
    </source>
</evidence>
<feature type="transmembrane region" description="Helical" evidence="4">
    <location>
        <begin position="12"/>
        <end position="34"/>
    </location>
</feature>
<comment type="similarity">
    <text evidence="2 3">Belongs to the cytochrome P450 family.</text>
</comment>
<dbReference type="InterPro" id="IPR017972">
    <property type="entry name" value="Cyt_P450_CS"/>
</dbReference>
<organism evidence="5 6">
    <name type="scientific">Coccomyxa subellipsoidea</name>
    <dbReference type="NCBI Taxonomy" id="248742"/>
    <lineage>
        <taxon>Eukaryota</taxon>
        <taxon>Viridiplantae</taxon>
        <taxon>Chlorophyta</taxon>
        <taxon>core chlorophytes</taxon>
        <taxon>Trebouxiophyceae</taxon>
        <taxon>Trebouxiophyceae incertae sedis</taxon>
        <taxon>Coccomyxaceae</taxon>
        <taxon>Coccomyxa</taxon>
    </lineage>
</organism>
<evidence type="ECO:0000256" key="1">
    <source>
        <dbReference type="ARBA" id="ARBA00001971"/>
    </source>
</evidence>
<dbReference type="Gene3D" id="1.10.630.10">
    <property type="entry name" value="Cytochrome P450"/>
    <property type="match status" value="1"/>
</dbReference>
<dbReference type="InterPro" id="IPR036396">
    <property type="entry name" value="Cyt_P450_sf"/>
</dbReference>
<evidence type="ECO:0000256" key="4">
    <source>
        <dbReference type="SAM" id="Phobius"/>
    </source>
</evidence>
<keyword evidence="3" id="KW-0479">Metal-binding</keyword>
<dbReference type="Pfam" id="PF00067">
    <property type="entry name" value="p450"/>
    <property type="match status" value="1"/>
</dbReference>
<dbReference type="PANTHER" id="PTHR24305">
    <property type="entry name" value="CYTOCHROME P450"/>
    <property type="match status" value="1"/>
</dbReference>
<keyword evidence="3" id="KW-0560">Oxidoreductase</keyword>
<evidence type="ECO:0000256" key="3">
    <source>
        <dbReference type="RuleBase" id="RU000461"/>
    </source>
</evidence>
<gene>
    <name evidence="5" type="ORF">WJX75_008136</name>
</gene>
<dbReference type="CDD" id="cd00302">
    <property type="entry name" value="cytochrome_P450"/>
    <property type="match status" value="1"/>
</dbReference>
<dbReference type="Proteomes" id="UP001491310">
    <property type="component" value="Unassembled WGS sequence"/>
</dbReference>
<dbReference type="InterPro" id="IPR001128">
    <property type="entry name" value="Cyt_P450"/>
</dbReference>
<dbReference type="PROSITE" id="PS00086">
    <property type="entry name" value="CYTOCHROME_P450"/>
    <property type="match status" value="1"/>
</dbReference>
<dbReference type="PANTHER" id="PTHR24305:SF166">
    <property type="entry name" value="CYTOCHROME P450 12A4, MITOCHONDRIAL-RELATED"/>
    <property type="match status" value="1"/>
</dbReference>